<feature type="domain" description="Glycoside hydrolase family 5 C-terminal" evidence="5">
    <location>
        <begin position="627"/>
        <end position="717"/>
    </location>
</feature>
<sequence length="756" mass="85239">MSSLAASYVLLEPTHPSLEQDYEPGSSGSYAHDWSKSSIKIEGRYFVDRYGRACNLRGVNLSGNCKAPKNHDNDSFPAHPETVTFVDRPFSLEEAPEHFARLRRWGLTFIRFLVTWEALAPASPTAFSTPYLTYLRSLLSLLPEYGITAFVSLHQDVWSRYSGGSGAPAWTLSTVGFSIDSLEECGAAWLKGMKGGGLTIEERGLWPTGYQKLAAATMATCFWAGDTFADKLKVKDPKGDGEVGIQTMLQNAFLDAWEVLVQTVGDLEGVIGFEMLNEPHPGYINLPSLYEFDYNTELHLGAIPSALTGFTLGAGHSATVPFWSRSYPMPSKLTHQVTINQEGKKVWREDGPTKGQCLWEMHGVWGWDNDKNQGIALKENYFKKHPETGNKVDWYTDFYFPFLKRWEERIRAVSGVKDKILFVEAIPNEFCPRSWTEEHQLKNMVYAPHWYDLNALFQKSYGNLTANVQAIARGLPIPFALYWGHASARNNFSLQIGNLAKESYISLGEKPVIIGECGIPMDMNEKEAFRSGNFKWQAKMMDAMITGLERSLLGFTLWNYNPDNVDDHGDSWNGENFSWFGMSHRRSARSFPKLSSLQSDPSGTAEFFAQQNTALDDGGRILRAVVRPYPAKVAGIPKKWTYESNTGQVDFTWEEPVTQEKSLRSRETEIFFPSMLLENGRKIVVDGLPSNAWTYDVGKQTLYVLPPVETGTKRITVRLDPPLEPFLRMATHWQDFAALYLAILSILAAIIWMWVL</sequence>
<dbReference type="InterPro" id="IPR018087">
    <property type="entry name" value="Glyco_hydro_5_CS"/>
</dbReference>
<dbReference type="AlphaFoldDB" id="A0A0C9TV89"/>
<evidence type="ECO:0000256" key="3">
    <source>
        <dbReference type="ARBA" id="ARBA00023295"/>
    </source>
</evidence>
<dbReference type="Gene3D" id="3.20.20.80">
    <property type="entry name" value="Glycosidases"/>
    <property type="match status" value="2"/>
</dbReference>
<dbReference type="OrthoDB" id="9971853at2759"/>
<dbReference type="HOGENOM" id="CLU_009024_1_0_1"/>
<evidence type="ECO:0000256" key="2">
    <source>
        <dbReference type="ARBA" id="ARBA00022801"/>
    </source>
</evidence>
<proteinExistence type="inferred from homology"/>
<dbReference type="GO" id="GO:1904462">
    <property type="term" value="P:ergosteryl 3-beta-D-glucoside catabolic process"/>
    <property type="evidence" value="ECO:0007669"/>
    <property type="project" value="TreeGrafter"/>
</dbReference>
<evidence type="ECO:0000256" key="4">
    <source>
        <dbReference type="SAM" id="Phobius"/>
    </source>
</evidence>
<dbReference type="GO" id="GO:0050295">
    <property type="term" value="F:steryl-beta-glucosidase activity"/>
    <property type="evidence" value="ECO:0007669"/>
    <property type="project" value="TreeGrafter"/>
</dbReference>
<dbReference type="EMBL" id="KN837201">
    <property type="protein sequence ID" value="KIJ34283.1"/>
    <property type="molecule type" value="Genomic_DNA"/>
</dbReference>
<keyword evidence="3" id="KW-0326">Glycosidase</keyword>
<keyword evidence="4" id="KW-0812">Transmembrane</keyword>
<comment type="similarity">
    <text evidence="1">Belongs to the glycosyl hydrolase 5 (cellulase A) family.</text>
</comment>
<dbReference type="GO" id="GO:0005975">
    <property type="term" value="P:carbohydrate metabolic process"/>
    <property type="evidence" value="ECO:0007669"/>
    <property type="project" value="InterPro"/>
</dbReference>
<dbReference type="PANTHER" id="PTHR31308:SF5">
    <property type="entry name" value="ERGOSTERYL-BETA-GLUCOSIDASE"/>
    <property type="match status" value="1"/>
</dbReference>
<evidence type="ECO:0000259" key="5">
    <source>
        <dbReference type="Pfam" id="PF18564"/>
    </source>
</evidence>
<keyword evidence="2 6" id="KW-0378">Hydrolase</keyword>
<evidence type="ECO:0000256" key="1">
    <source>
        <dbReference type="ARBA" id="ARBA00005641"/>
    </source>
</evidence>
<reference evidence="6 7" key="1">
    <citation type="submission" date="2014-06" db="EMBL/GenBank/DDBJ databases">
        <title>Evolutionary Origins and Diversification of the Mycorrhizal Mutualists.</title>
        <authorList>
            <consortium name="DOE Joint Genome Institute"/>
            <consortium name="Mycorrhizal Genomics Consortium"/>
            <person name="Kohler A."/>
            <person name="Kuo A."/>
            <person name="Nagy L.G."/>
            <person name="Floudas D."/>
            <person name="Copeland A."/>
            <person name="Barry K.W."/>
            <person name="Cichocki N."/>
            <person name="Veneault-Fourrey C."/>
            <person name="LaButti K."/>
            <person name="Lindquist E.A."/>
            <person name="Lipzen A."/>
            <person name="Lundell T."/>
            <person name="Morin E."/>
            <person name="Murat C."/>
            <person name="Riley R."/>
            <person name="Ohm R."/>
            <person name="Sun H."/>
            <person name="Tunlid A."/>
            <person name="Henrissat B."/>
            <person name="Grigoriev I.V."/>
            <person name="Hibbett D.S."/>
            <person name="Martin F."/>
        </authorList>
    </citation>
    <scope>NUCLEOTIDE SEQUENCE [LARGE SCALE GENOMIC DNA]</scope>
    <source>
        <strain evidence="6 7">SS14</strain>
    </source>
</reference>
<dbReference type="InterPro" id="IPR041036">
    <property type="entry name" value="GH5_C"/>
</dbReference>
<accession>A0A0C9TV89</accession>
<organism evidence="6 7">
    <name type="scientific">Sphaerobolus stellatus (strain SS14)</name>
    <dbReference type="NCBI Taxonomy" id="990650"/>
    <lineage>
        <taxon>Eukaryota</taxon>
        <taxon>Fungi</taxon>
        <taxon>Dikarya</taxon>
        <taxon>Basidiomycota</taxon>
        <taxon>Agaricomycotina</taxon>
        <taxon>Agaricomycetes</taxon>
        <taxon>Phallomycetidae</taxon>
        <taxon>Geastrales</taxon>
        <taxon>Sphaerobolaceae</taxon>
        <taxon>Sphaerobolus</taxon>
    </lineage>
</organism>
<dbReference type="SUPFAM" id="SSF51445">
    <property type="entry name" value="(Trans)glycosidases"/>
    <property type="match status" value="1"/>
</dbReference>
<keyword evidence="4" id="KW-1133">Transmembrane helix</keyword>
<dbReference type="Proteomes" id="UP000054279">
    <property type="component" value="Unassembled WGS sequence"/>
</dbReference>
<gene>
    <name evidence="6" type="ORF">M422DRAFT_233487</name>
</gene>
<dbReference type="Gene3D" id="2.60.40.1180">
    <property type="entry name" value="Golgi alpha-mannosidase II"/>
    <property type="match status" value="1"/>
</dbReference>
<dbReference type="PANTHER" id="PTHR31308">
    <property type="match status" value="1"/>
</dbReference>
<evidence type="ECO:0000313" key="6">
    <source>
        <dbReference type="EMBL" id="KIJ34283.1"/>
    </source>
</evidence>
<dbReference type="InterPro" id="IPR017853">
    <property type="entry name" value="GH"/>
</dbReference>
<evidence type="ECO:0000313" key="7">
    <source>
        <dbReference type="Proteomes" id="UP000054279"/>
    </source>
</evidence>
<dbReference type="InterPro" id="IPR052066">
    <property type="entry name" value="Glycosphingolipid_Hydrolases"/>
</dbReference>
<keyword evidence="7" id="KW-1185">Reference proteome</keyword>
<dbReference type="InterPro" id="IPR013780">
    <property type="entry name" value="Glyco_hydro_b"/>
</dbReference>
<dbReference type="Pfam" id="PF18564">
    <property type="entry name" value="Glyco_hydro_5_C"/>
    <property type="match status" value="1"/>
</dbReference>
<dbReference type="PROSITE" id="PS00659">
    <property type="entry name" value="GLYCOSYL_HYDROL_F5"/>
    <property type="match status" value="1"/>
</dbReference>
<protein>
    <submittedName>
        <fullName evidence="6">Glycoside hydrolase family 5 protein</fullName>
    </submittedName>
</protein>
<keyword evidence="4" id="KW-0472">Membrane</keyword>
<feature type="transmembrane region" description="Helical" evidence="4">
    <location>
        <begin position="736"/>
        <end position="755"/>
    </location>
</feature>
<name>A0A0C9TV89_SPHS4</name>